<keyword evidence="2" id="KW-1185">Reference proteome</keyword>
<dbReference type="EMBL" id="JASBWR010000003">
    <property type="protein sequence ID" value="KAJ9112950.1"/>
    <property type="molecule type" value="Genomic_DNA"/>
</dbReference>
<sequence length="891" mass="99980">MSKPRRVKVYLLDGDDWLDHGTGYCVGEMEEDTKKAYFTVRNEVDSDDIILKSCLEGNIQYQRQQETLIVWTDSSGKDLALSFQETEGCADLCEFIIHAQQENYSPQISLYYVIPNVESTLTCDVTELITGPISYPPDPTRTNLDECLEVIIRGSSSQFSRSKITDYVKEKNYLKLLINLMTSIEAEMDELGFLEANEKITGQTESNDSHPSKVSITTTSTSISDTSKSTSTVTDNTEISAGSEVVEPPVAQSTSNSNSGNTTMTEQILPFKLLILIAEIVKTLILYNEAGIIEDFTSSEEKIYGLSGILEYDSDPKADYRGFLSDKTKLQMVIDVPCSDAQLGLFKRDFFLNFLRDVALQSCIDEQAFNILSSIIYLNQVEIIQFLVDSDNFLPKLFESYKDPSLDGEIRRNGVKMLHQYVMIAKSLQTHQKLDFFSALVKSGLFSMIRFALEDVDINIRILGTELIVIIIEQDVCLVNSIDKDEAIDLSDPPSNDFVEEKVIEKENHTRLKLADDMTLIHILVRLLLSDKNAGLKLQALEALKMLLDTNIADSDSFNGTTNGENANHIGSRGIQKAEKSNGEAAFSRLASNGTQSPTYNGSINTANYFSAFYSKAAPELFGPVVDLNHKADAFVVTRVKLDELLYQHLCDLITFCWREHERATSAEFFLSNNVINGVARLIGAPVKITVRVAALRCLKNILLSNELVLFQHIIRNKILDNYFEFFKSVAQKNNLANSTCLLFLDTIHKQCDRRYNAHDRSGYRLLAVYIVEKYEDFILSLSYFEAGKELIKVIKKGTENGFVDTSEPHTEVTVDSDVENLATENNCQYATHSSPPETVQTSMFQHIETDMRCSQIDKRGRESEDKEEIPTKERKLSIGELVAVGSGSST</sequence>
<comment type="caution">
    <text evidence="1">The sequence shown here is derived from an EMBL/GenBank/DDBJ whole genome shotgun (WGS) entry which is preliminary data.</text>
</comment>
<evidence type="ECO:0000313" key="2">
    <source>
        <dbReference type="Proteomes" id="UP001241377"/>
    </source>
</evidence>
<protein>
    <submittedName>
        <fullName evidence="1">Uncharacterized protein</fullName>
    </submittedName>
</protein>
<proteinExistence type="predicted"/>
<reference evidence="1" key="1">
    <citation type="submission" date="2023-04" db="EMBL/GenBank/DDBJ databases">
        <title>Draft Genome sequencing of Naganishia species isolated from polar environments using Oxford Nanopore Technology.</title>
        <authorList>
            <person name="Leo P."/>
            <person name="Venkateswaran K."/>
        </authorList>
    </citation>
    <scope>NUCLEOTIDE SEQUENCE</scope>
    <source>
        <strain evidence="1">MNA-CCFEE 5261</strain>
    </source>
</reference>
<name>A0ACC2WP51_9TREE</name>
<dbReference type="Proteomes" id="UP001241377">
    <property type="component" value="Unassembled WGS sequence"/>
</dbReference>
<gene>
    <name evidence="1" type="ORF">QFC19_000506</name>
</gene>
<organism evidence="1 2">
    <name type="scientific">Naganishia cerealis</name>
    <dbReference type="NCBI Taxonomy" id="610337"/>
    <lineage>
        <taxon>Eukaryota</taxon>
        <taxon>Fungi</taxon>
        <taxon>Dikarya</taxon>
        <taxon>Basidiomycota</taxon>
        <taxon>Agaricomycotina</taxon>
        <taxon>Tremellomycetes</taxon>
        <taxon>Filobasidiales</taxon>
        <taxon>Filobasidiaceae</taxon>
        <taxon>Naganishia</taxon>
    </lineage>
</organism>
<evidence type="ECO:0000313" key="1">
    <source>
        <dbReference type="EMBL" id="KAJ9112950.1"/>
    </source>
</evidence>
<accession>A0ACC2WP51</accession>